<organism evidence="2 3">
    <name type="scientific">Burkholderia humptydooensis MSMB43</name>
    <dbReference type="NCBI Taxonomy" id="441157"/>
    <lineage>
        <taxon>Bacteria</taxon>
        <taxon>Pseudomonadati</taxon>
        <taxon>Pseudomonadota</taxon>
        <taxon>Betaproteobacteria</taxon>
        <taxon>Burkholderiales</taxon>
        <taxon>Burkholderiaceae</taxon>
        <taxon>Burkholderia</taxon>
        <taxon>pseudomallei group</taxon>
    </lineage>
</organism>
<dbReference type="Proteomes" id="UP000004682">
    <property type="component" value="Unassembled WGS sequence"/>
</dbReference>
<name>A0ABN0G3K8_9BURK</name>
<sequence>MIGVNRVRGRSPMLGDVRRAPRADVHCRHCGESTIPAMPAHAAGRPAPPAKRTTYRQGKTMIHGSNELYAAMRRRRDRTPRAHPADSYGAPVRLKSGMGCTECGALYDDGRWSWHATAGALLQIVCPACRRIRERASAGELVLAGGYFARRRDDIVALLRRHAGDDLGARPLERLLSIDALPARMVVRTTGSHLVHRLSEALVRAHCGDLEIDYREGEDVLRARWMRETA</sequence>
<dbReference type="NCBIfam" id="NF040826">
    <property type="entry name" value="lxa_BCAM0308"/>
    <property type="match status" value="1"/>
</dbReference>
<accession>A0ABN0G3K8</accession>
<dbReference type="InterPro" id="IPR047706">
    <property type="entry name" value="BCAM0308-like"/>
</dbReference>
<dbReference type="EMBL" id="JH692064">
    <property type="protein sequence ID" value="EIP86678.1"/>
    <property type="molecule type" value="Genomic_DNA"/>
</dbReference>
<keyword evidence="3" id="KW-1185">Reference proteome</keyword>
<protein>
    <recommendedName>
        <fullName evidence="4">Glutamyl-tRNA amidotransferase</fullName>
    </recommendedName>
</protein>
<evidence type="ECO:0000256" key="1">
    <source>
        <dbReference type="SAM" id="MobiDB-lite"/>
    </source>
</evidence>
<evidence type="ECO:0008006" key="4">
    <source>
        <dbReference type="Google" id="ProtNLM"/>
    </source>
</evidence>
<proteinExistence type="predicted"/>
<reference evidence="3" key="1">
    <citation type="journal article" date="2012" name="J. Bacteriol.">
        <title>Revised Genome Sequence of Burkholderia thailandensis MSMB43 with Improved Annotation.</title>
        <authorList>
            <person name="Zhuo Y."/>
            <person name="Liu L."/>
            <person name="Wang Q."/>
            <person name="Liu X."/>
            <person name="Ren B."/>
            <person name="Liu M."/>
            <person name="Ni P."/>
            <person name="Cheng Y.Q."/>
            <person name="Zhang L."/>
        </authorList>
    </citation>
    <scope>NUCLEOTIDE SEQUENCE [LARGE SCALE GENOMIC DNA]</scope>
    <source>
        <strain evidence="3">MSMB43</strain>
    </source>
</reference>
<gene>
    <name evidence="2" type="ORF">A33K_16281</name>
</gene>
<feature type="compositionally biased region" description="Low complexity" evidence="1">
    <location>
        <begin position="36"/>
        <end position="45"/>
    </location>
</feature>
<evidence type="ECO:0000313" key="3">
    <source>
        <dbReference type="Proteomes" id="UP000004682"/>
    </source>
</evidence>
<evidence type="ECO:0000313" key="2">
    <source>
        <dbReference type="EMBL" id="EIP86678.1"/>
    </source>
</evidence>
<feature type="region of interest" description="Disordered" evidence="1">
    <location>
        <begin position="36"/>
        <end position="56"/>
    </location>
</feature>